<protein>
    <submittedName>
        <fullName evidence="2">Uncharacterized protein</fullName>
    </submittedName>
</protein>
<feature type="region of interest" description="Disordered" evidence="1">
    <location>
        <begin position="74"/>
        <end position="95"/>
    </location>
</feature>
<dbReference type="Proteomes" id="UP000269721">
    <property type="component" value="Unassembled WGS sequence"/>
</dbReference>
<dbReference type="OrthoDB" id="185373at2759"/>
<gene>
    <name evidence="2" type="ORF">BDK51DRAFT_37675</name>
</gene>
<accession>A0A4P9W3A2</accession>
<dbReference type="AlphaFoldDB" id="A0A4P9W3A2"/>
<evidence type="ECO:0000313" key="3">
    <source>
        <dbReference type="Proteomes" id="UP000269721"/>
    </source>
</evidence>
<feature type="compositionally biased region" description="Polar residues" evidence="1">
    <location>
        <begin position="1"/>
        <end position="17"/>
    </location>
</feature>
<keyword evidence="3" id="KW-1185">Reference proteome</keyword>
<reference evidence="3" key="1">
    <citation type="journal article" date="2018" name="Nat. Microbiol.">
        <title>Leveraging single-cell genomics to expand the fungal tree of life.</title>
        <authorList>
            <person name="Ahrendt S.R."/>
            <person name="Quandt C.A."/>
            <person name="Ciobanu D."/>
            <person name="Clum A."/>
            <person name="Salamov A."/>
            <person name="Andreopoulos B."/>
            <person name="Cheng J.F."/>
            <person name="Woyke T."/>
            <person name="Pelin A."/>
            <person name="Henrissat B."/>
            <person name="Reynolds N.K."/>
            <person name="Benny G.L."/>
            <person name="Smith M.E."/>
            <person name="James T.Y."/>
            <person name="Grigoriev I.V."/>
        </authorList>
    </citation>
    <scope>NUCLEOTIDE SEQUENCE [LARGE SCALE GENOMIC DNA]</scope>
</reference>
<name>A0A4P9W3A2_9FUNG</name>
<organism evidence="2 3">
    <name type="scientific">Blyttiomyces helicus</name>
    <dbReference type="NCBI Taxonomy" id="388810"/>
    <lineage>
        <taxon>Eukaryota</taxon>
        <taxon>Fungi</taxon>
        <taxon>Fungi incertae sedis</taxon>
        <taxon>Chytridiomycota</taxon>
        <taxon>Chytridiomycota incertae sedis</taxon>
        <taxon>Chytridiomycetes</taxon>
        <taxon>Chytridiomycetes incertae sedis</taxon>
        <taxon>Blyttiomyces</taxon>
    </lineage>
</organism>
<dbReference type="EMBL" id="KZ999396">
    <property type="protein sequence ID" value="RKO85120.1"/>
    <property type="molecule type" value="Genomic_DNA"/>
</dbReference>
<feature type="compositionally biased region" description="Basic and acidic residues" evidence="1">
    <location>
        <begin position="77"/>
        <end position="89"/>
    </location>
</feature>
<evidence type="ECO:0000313" key="2">
    <source>
        <dbReference type="EMBL" id="RKO85120.1"/>
    </source>
</evidence>
<feature type="region of interest" description="Disordered" evidence="1">
    <location>
        <begin position="1"/>
        <end position="53"/>
    </location>
</feature>
<sequence>MPASSESAGTNPASASSAGKPDAVSEKEASDPFAPTTANSPGPVFISQPEAKSVKDQTGPACCRIHRVVALPATRLNSERQDPHHHSSETHPCYTPHLATHETKIRDAVRRDEPDRAWLHLNDMRAHALALIPTLLTDVIVGLVRANRLADAEIALDELGDVPTEARTLAVVMNALAREADAAEAALIDYLKQFVHAARIDGFEFTLASLKALTHTNLDLPTPRLELLDRVIAAIIDRGDGDSPDPGGAAREEAAQKLLEDMLELGVQPMTESFNAFIVRQIADGKAA</sequence>
<evidence type="ECO:0000256" key="1">
    <source>
        <dbReference type="SAM" id="MobiDB-lite"/>
    </source>
</evidence>
<proteinExistence type="predicted"/>